<evidence type="ECO:0000256" key="3">
    <source>
        <dbReference type="SAM" id="MobiDB-lite"/>
    </source>
</evidence>
<accession>A0A5J4YL27</accession>
<sequence>MFIANQRFFICSARWRGRAISRSPGEGRSGRGGPGVGRVRAGVEMDGNGSGKESARPSLEALAAAEVSVLTQDVLDAALDAARATGVLDLQQYAIADARLEELKPALLDLKDRLRVLILFYNEIAALPEWFGELHALQELHMGANPLEQVSAGALAGMRSLQHLDIGFGELLTSVPASLGSMEQLQVIMLGNCRLASVPDEIGKLQNLVELHLYGNHLKAVPAQLGDCASLRVLNLGRNQLTELPDSLGKLKNLEVLHLYENDLRKLPSSLSACTALRTVSIHNNTELEVLPHDVHRAGISALLEYYSRAKAVCSLRCRAPRRGVQLHRSASPPWTRPRGEPRLHMAVKWGSDCATSAFSKKNGHRLGCLQNACGMFGDTSPGAVGHTA</sequence>
<protein>
    <submittedName>
        <fullName evidence="4">Plant intracellular Ras-group-related LRR protein 4</fullName>
    </submittedName>
</protein>
<comment type="caution">
    <text evidence="4">The sequence shown here is derived from an EMBL/GenBank/DDBJ whole genome shotgun (WGS) entry which is preliminary data.</text>
</comment>
<dbReference type="Pfam" id="PF13855">
    <property type="entry name" value="LRR_8"/>
    <property type="match status" value="2"/>
</dbReference>
<dbReference type="InterPro" id="IPR003591">
    <property type="entry name" value="Leu-rich_rpt_typical-subtyp"/>
</dbReference>
<dbReference type="FunFam" id="3.80.10.10:FF:000041">
    <property type="entry name" value="LRR receptor-like serine/threonine-protein kinase ERECTA"/>
    <property type="match status" value="1"/>
</dbReference>
<keyword evidence="1" id="KW-0433">Leucine-rich repeat</keyword>
<reference evidence="5" key="1">
    <citation type="journal article" date="2019" name="Nat. Commun.">
        <title>Expansion of phycobilisome linker gene families in mesophilic red algae.</title>
        <authorList>
            <person name="Lee J."/>
            <person name="Kim D."/>
            <person name="Bhattacharya D."/>
            <person name="Yoon H.S."/>
        </authorList>
    </citation>
    <scope>NUCLEOTIDE SEQUENCE [LARGE SCALE GENOMIC DNA]</scope>
    <source>
        <strain evidence="5">CCMP 1328</strain>
    </source>
</reference>
<dbReference type="InterPro" id="IPR032675">
    <property type="entry name" value="LRR_dom_sf"/>
</dbReference>
<keyword evidence="2" id="KW-0677">Repeat</keyword>
<dbReference type="InterPro" id="IPR050216">
    <property type="entry name" value="LRR_domain-containing"/>
</dbReference>
<keyword evidence="5" id="KW-1185">Reference proteome</keyword>
<evidence type="ECO:0000313" key="4">
    <source>
        <dbReference type="EMBL" id="KAA8491333.1"/>
    </source>
</evidence>
<dbReference type="AlphaFoldDB" id="A0A5J4YL27"/>
<name>A0A5J4YL27_PORPP</name>
<dbReference type="Proteomes" id="UP000324585">
    <property type="component" value="Unassembled WGS sequence"/>
</dbReference>
<dbReference type="PANTHER" id="PTHR48051:SF1">
    <property type="entry name" value="RAS SUPPRESSOR PROTEIN 1"/>
    <property type="match status" value="1"/>
</dbReference>
<dbReference type="SUPFAM" id="SSF52058">
    <property type="entry name" value="L domain-like"/>
    <property type="match status" value="1"/>
</dbReference>
<dbReference type="SMART" id="SM00369">
    <property type="entry name" value="LRR_TYP"/>
    <property type="match status" value="5"/>
</dbReference>
<gene>
    <name evidence="4" type="ORF">FVE85_7754</name>
</gene>
<feature type="region of interest" description="Disordered" evidence="3">
    <location>
        <begin position="21"/>
        <end position="55"/>
    </location>
</feature>
<dbReference type="GO" id="GO:0005737">
    <property type="term" value="C:cytoplasm"/>
    <property type="evidence" value="ECO:0007669"/>
    <property type="project" value="TreeGrafter"/>
</dbReference>
<dbReference type="InterPro" id="IPR001611">
    <property type="entry name" value="Leu-rich_rpt"/>
</dbReference>
<proteinExistence type="predicted"/>
<dbReference type="PROSITE" id="PS51450">
    <property type="entry name" value="LRR"/>
    <property type="match status" value="1"/>
</dbReference>
<dbReference type="OrthoDB" id="5458at2759"/>
<dbReference type="PANTHER" id="PTHR48051">
    <property type="match status" value="1"/>
</dbReference>
<evidence type="ECO:0000256" key="2">
    <source>
        <dbReference type="ARBA" id="ARBA00022737"/>
    </source>
</evidence>
<dbReference type="Gene3D" id="3.80.10.10">
    <property type="entry name" value="Ribonuclease Inhibitor"/>
    <property type="match status" value="1"/>
</dbReference>
<dbReference type="EMBL" id="VRMN01000014">
    <property type="protein sequence ID" value="KAA8491333.1"/>
    <property type="molecule type" value="Genomic_DNA"/>
</dbReference>
<evidence type="ECO:0000313" key="5">
    <source>
        <dbReference type="Proteomes" id="UP000324585"/>
    </source>
</evidence>
<dbReference type="SMART" id="SM00364">
    <property type="entry name" value="LRR_BAC"/>
    <property type="match status" value="3"/>
</dbReference>
<organism evidence="4 5">
    <name type="scientific">Porphyridium purpureum</name>
    <name type="common">Red alga</name>
    <name type="synonym">Porphyridium cruentum</name>
    <dbReference type="NCBI Taxonomy" id="35688"/>
    <lineage>
        <taxon>Eukaryota</taxon>
        <taxon>Rhodophyta</taxon>
        <taxon>Bangiophyceae</taxon>
        <taxon>Porphyridiales</taxon>
        <taxon>Porphyridiaceae</taxon>
        <taxon>Porphyridium</taxon>
    </lineage>
</organism>
<evidence type="ECO:0000256" key="1">
    <source>
        <dbReference type="ARBA" id="ARBA00022614"/>
    </source>
</evidence>